<evidence type="ECO:0000313" key="3">
    <source>
        <dbReference type="Proteomes" id="UP000190831"/>
    </source>
</evidence>
<name>A0A1G4M9E7_LACFM</name>
<evidence type="ECO:0000313" key="2">
    <source>
        <dbReference type="EMBL" id="SCW00467.1"/>
    </source>
</evidence>
<feature type="coiled-coil region" evidence="1">
    <location>
        <begin position="154"/>
        <end position="188"/>
    </location>
</feature>
<dbReference type="OrthoDB" id="4036644at2759"/>
<sequence length="196" mass="22013">MSNLPATADAKSPKLVWNAHHDRGLVDCVLQLKELLRDPLRSYPRTKFWNAVCCQLRRKHGLACNSRQCRDRFNLLFSKALVHKVDRRSGYREPADRALDVLLTTCTETFYFSNGKSLELHDQRPNVATTPLPGATAAALGKPASAPSISCYEAQQLHAELKTVRDALDDLTQEVAAIKDKVQHLQELQNLHGMQD</sequence>
<accession>A0A1G4M9E7</accession>
<dbReference type="AlphaFoldDB" id="A0A1G4M9E7"/>
<evidence type="ECO:0000256" key="1">
    <source>
        <dbReference type="SAM" id="Coils"/>
    </source>
</evidence>
<keyword evidence="1" id="KW-0175">Coiled coil</keyword>
<dbReference type="OMA" id="YPRTKFW"/>
<dbReference type="EMBL" id="LT598485">
    <property type="protein sequence ID" value="SCW00467.1"/>
    <property type="molecule type" value="Genomic_DNA"/>
</dbReference>
<keyword evidence="3" id="KW-1185">Reference proteome</keyword>
<reference evidence="2 3" key="1">
    <citation type="submission" date="2016-03" db="EMBL/GenBank/DDBJ databases">
        <authorList>
            <person name="Devillers H."/>
        </authorList>
    </citation>
    <scope>NUCLEOTIDE SEQUENCE [LARGE SCALE GENOMIC DNA]</scope>
    <source>
        <strain evidence="2">CBS 6772</strain>
    </source>
</reference>
<protein>
    <submittedName>
        <fullName evidence="2">LAFE_0C04830g1_1</fullName>
    </submittedName>
</protein>
<organism evidence="2 3">
    <name type="scientific">Lachancea fermentati</name>
    <name type="common">Zygosaccharomyces fermentati</name>
    <dbReference type="NCBI Taxonomy" id="4955"/>
    <lineage>
        <taxon>Eukaryota</taxon>
        <taxon>Fungi</taxon>
        <taxon>Dikarya</taxon>
        <taxon>Ascomycota</taxon>
        <taxon>Saccharomycotina</taxon>
        <taxon>Saccharomycetes</taxon>
        <taxon>Saccharomycetales</taxon>
        <taxon>Saccharomycetaceae</taxon>
        <taxon>Lachancea</taxon>
    </lineage>
</organism>
<proteinExistence type="predicted"/>
<gene>
    <name evidence="2" type="ORF">LAFE_0C04830G</name>
</gene>
<dbReference type="Proteomes" id="UP000190831">
    <property type="component" value="Chromosome C"/>
</dbReference>